<dbReference type="EMBL" id="OX465081">
    <property type="protein sequence ID" value="CAI9285991.1"/>
    <property type="molecule type" value="Genomic_DNA"/>
</dbReference>
<name>A0AA35Z578_LACSI</name>
<sequence length="128" mass="14479">MLLTQPRLFCPPIHRLHHQLLNSQCLLHRSPFLLGYYTFSGRWTPLLSMYSSFKVTDGDETEVEEATGFSIFSSQSNDSSSTVNMSIRSFFACLKEVLLSLSQFVGWLGHKVEVYFCFAAKESLGIGN</sequence>
<gene>
    <name evidence="1" type="ORF">LSALG_LOCUS25432</name>
</gene>
<reference evidence="1" key="1">
    <citation type="submission" date="2023-04" db="EMBL/GenBank/DDBJ databases">
        <authorList>
            <person name="Vijverberg K."/>
            <person name="Xiong W."/>
            <person name="Schranz E."/>
        </authorList>
    </citation>
    <scope>NUCLEOTIDE SEQUENCE</scope>
</reference>
<organism evidence="1 2">
    <name type="scientific">Lactuca saligna</name>
    <name type="common">Willowleaf lettuce</name>
    <dbReference type="NCBI Taxonomy" id="75948"/>
    <lineage>
        <taxon>Eukaryota</taxon>
        <taxon>Viridiplantae</taxon>
        <taxon>Streptophyta</taxon>
        <taxon>Embryophyta</taxon>
        <taxon>Tracheophyta</taxon>
        <taxon>Spermatophyta</taxon>
        <taxon>Magnoliopsida</taxon>
        <taxon>eudicotyledons</taxon>
        <taxon>Gunneridae</taxon>
        <taxon>Pentapetalae</taxon>
        <taxon>asterids</taxon>
        <taxon>campanulids</taxon>
        <taxon>Asterales</taxon>
        <taxon>Asteraceae</taxon>
        <taxon>Cichorioideae</taxon>
        <taxon>Cichorieae</taxon>
        <taxon>Lactucinae</taxon>
        <taxon>Lactuca</taxon>
    </lineage>
</organism>
<dbReference type="AlphaFoldDB" id="A0AA35Z578"/>
<proteinExistence type="predicted"/>
<keyword evidence="2" id="KW-1185">Reference proteome</keyword>
<accession>A0AA35Z578</accession>
<dbReference type="Proteomes" id="UP001177003">
    <property type="component" value="Chromosome 5"/>
</dbReference>
<evidence type="ECO:0000313" key="2">
    <source>
        <dbReference type="Proteomes" id="UP001177003"/>
    </source>
</evidence>
<evidence type="ECO:0000313" key="1">
    <source>
        <dbReference type="EMBL" id="CAI9285991.1"/>
    </source>
</evidence>
<protein>
    <submittedName>
        <fullName evidence="1">Uncharacterized protein</fullName>
    </submittedName>
</protein>